<accession>A0A0C9USH7</accession>
<dbReference type="EMBL" id="KN837166">
    <property type="protein sequence ID" value="KIJ37769.1"/>
    <property type="molecule type" value="Genomic_DNA"/>
</dbReference>
<dbReference type="Proteomes" id="UP000054279">
    <property type="component" value="Unassembled WGS sequence"/>
</dbReference>
<dbReference type="AlphaFoldDB" id="A0A0C9USH7"/>
<evidence type="ECO:0000256" key="1">
    <source>
        <dbReference type="SAM" id="MobiDB-lite"/>
    </source>
</evidence>
<evidence type="ECO:0000313" key="3">
    <source>
        <dbReference type="Proteomes" id="UP000054279"/>
    </source>
</evidence>
<protein>
    <submittedName>
        <fullName evidence="2">Unplaced genomic scaffold SPHSTscaffold_91, whole genome shotgun sequence</fullName>
    </submittedName>
</protein>
<sequence>MPFPRLNINPYAARHRSLRQNPVIDPNIAQLCAKPLTALEEHFKFMCDWQARSLNMLFYNCHIGEVVEYGFPAYNAVPILPHHVKAYNEKWWQKFECFCGQFSPSAPVFANTYVVQEGDIAAAYAICHTCSLSVSFNEKYVTSTMWKTYPGFHKYSEMMTVPSRPERLPRELAITVPYQVPTPRTYRTRGLITVLDLHHPGPALVPSLLTQSTMKLFKDSPPSASSILKRCLGKGKGKAPARTPSRAPSCFMTLDSPSSSVMEGVIAGPSNFSGNFSCNGENIPSSSQDSDDEDVLVYCSRCYAYQSMDHICHPRLLGDVLLSHRAILGNLPTVPAARFRQIDAIRSIYDDVSWIKHLGRTCPGDPALGITHGQDYIAPPVKREIAGTIMFYGKFKDRGEDQPDPYYEPRDDDTDSDV</sequence>
<name>A0A0C9USH7_SPHS4</name>
<evidence type="ECO:0000313" key="2">
    <source>
        <dbReference type="EMBL" id="KIJ37769.1"/>
    </source>
</evidence>
<reference evidence="2 3" key="1">
    <citation type="submission" date="2014-06" db="EMBL/GenBank/DDBJ databases">
        <title>Evolutionary Origins and Diversification of the Mycorrhizal Mutualists.</title>
        <authorList>
            <consortium name="DOE Joint Genome Institute"/>
            <consortium name="Mycorrhizal Genomics Consortium"/>
            <person name="Kohler A."/>
            <person name="Kuo A."/>
            <person name="Nagy L.G."/>
            <person name="Floudas D."/>
            <person name="Copeland A."/>
            <person name="Barry K.W."/>
            <person name="Cichocki N."/>
            <person name="Veneault-Fourrey C."/>
            <person name="LaButti K."/>
            <person name="Lindquist E.A."/>
            <person name="Lipzen A."/>
            <person name="Lundell T."/>
            <person name="Morin E."/>
            <person name="Murat C."/>
            <person name="Riley R."/>
            <person name="Ohm R."/>
            <person name="Sun H."/>
            <person name="Tunlid A."/>
            <person name="Henrissat B."/>
            <person name="Grigoriev I.V."/>
            <person name="Hibbett D.S."/>
            <person name="Martin F."/>
        </authorList>
    </citation>
    <scope>NUCLEOTIDE SEQUENCE [LARGE SCALE GENOMIC DNA]</scope>
    <source>
        <strain evidence="2 3">SS14</strain>
    </source>
</reference>
<dbReference type="HOGENOM" id="CLU_054440_0_0_1"/>
<proteinExistence type="predicted"/>
<keyword evidence="3" id="KW-1185">Reference proteome</keyword>
<feature type="region of interest" description="Disordered" evidence="1">
    <location>
        <begin position="396"/>
        <end position="418"/>
    </location>
</feature>
<organism evidence="2 3">
    <name type="scientific">Sphaerobolus stellatus (strain SS14)</name>
    <dbReference type="NCBI Taxonomy" id="990650"/>
    <lineage>
        <taxon>Eukaryota</taxon>
        <taxon>Fungi</taxon>
        <taxon>Dikarya</taxon>
        <taxon>Basidiomycota</taxon>
        <taxon>Agaricomycotina</taxon>
        <taxon>Agaricomycetes</taxon>
        <taxon>Phallomycetidae</taxon>
        <taxon>Geastrales</taxon>
        <taxon>Sphaerobolaceae</taxon>
        <taxon>Sphaerobolus</taxon>
    </lineage>
</organism>
<gene>
    <name evidence="2" type="ORF">M422DRAFT_259609</name>
</gene>